<evidence type="ECO:0000313" key="2">
    <source>
        <dbReference type="EMBL" id="SMC06714.1"/>
    </source>
</evidence>
<dbReference type="OrthoDB" id="2078365at2"/>
<dbReference type="PANTHER" id="PTHR34512:SF30">
    <property type="entry name" value="OUTER MEMBRANE PROTEIN ASSEMBLY FACTOR BAMB"/>
    <property type="match status" value="1"/>
</dbReference>
<proteinExistence type="predicted"/>
<dbReference type="InterPro" id="IPR018391">
    <property type="entry name" value="PQQ_b-propeller_rpt"/>
</dbReference>
<dbReference type="PANTHER" id="PTHR34512">
    <property type="entry name" value="CELL SURFACE PROTEIN"/>
    <property type="match status" value="1"/>
</dbReference>
<keyword evidence="3" id="KW-1185">Reference proteome</keyword>
<dbReference type="InterPro" id="IPR011047">
    <property type="entry name" value="Quinoprotein_ADH-like_sf"/>
</dbReference>
<dbReference type="SMART" id="SM00564">
    <property type="entry name" value="PQQ"/>
    <property type="match status" value="8"/>
</dbReference>
<dbReference type="Proteomes" id="UP000192660">
    <property type="component" value="Unassembled WGS sequence"/>
</dbReference>
<feature type="domain" description="Pyrrolo-quinoline quinone repeat" evidence="1">
    <location>
        <begin position="289"/>
        <end position="424"/>
    </location>
</feature>
<dbReference type="Gene3D" id="2.130.10.10">
    <property type="entry name" value="YVTN repeat-like/Quinoprotein amine dehydrogenase"/>
    <property type="match status" value="1"/>
</dbReference>
<dbReference type="EMBL" id="FWWY01000001">
    <property type="protein sequence ID" value="SMC06714.1"/>
    <property type="molecule type" value="Genomic_DNA"/>
</dbReference>
<dbReference type="RefSeq" id="WP_084661683.1">
    <property type="nucleotide sequence ID" value="NZ_FWWY01000001.1"/>
</dbReference>
<dbReference type="AlphaFoldDB" id="A0A1W1WK68"/>
<accession>A0A1W1WK68</accession>
<dbReference type="SUPFAM" id="SSF50998">
    <property type="entry name" value="Quinoprotein alcohol dehydrogenase-like"/>
    <property type="match status" value="2"/>
</dbReference>
<dbReference type="PROSITE" id="PS51257">
    <property type="entry name" value="PROKAR_LIPOPROTEIN"/>
    <property type="match status" value="1"/>
</dbReference>
<name>A0A1W1WK68_SULTA</name>
<gene>
    <name evidence="2" type="ORF">SAMN00768000_2979</name>
</gene>
<dbReference type="STRING" id="28034.BFX07_10610"/>
<dbReference type="InterPro" id="IPR015943">
    <property type="entry name" value="WD40/YVTN_repeat-like_dom_sf"/>
</dbReference>
<protein>
    <submittedName>
        <fullName evidence="2">Outer membrane protein assembly factor BamB, contains PQQ-like beta-propeller repeat</fullName>
    </submittedName>
</protein>
<dbReference type="Pfam" id="PF13360">
    <property type="entry name" value="PQQ_2"/>
    <property type="match status" value="3"/>
</dbReference>
<feature type="domain" description="Pyrrolo-quinoline quinone repeat" evidence="1">
    <location>
        <begin position="68"/>
        <end position="130"/>
    </location>
</feature>
<feature type="domain" description="Pyrrolo-quinoline quinone repeat" evidence="1">
    <location>
        <begin position="154"/>
        <end position="274"/>
    </location>
</feature>
<evidence type="ECO:0000259" key="1">
    <source>
        <dbReference type="Pfam" id="PF13360"/>
    </source>
</evidence>
<sequence>MKSLRLLALGIVGTSVLAGCGLFAGQPGWPTVADTQIGALDWTSYGLGGTHNAVIAPQSHFTANWIRQFSQPLMQPAVVRGTVYVGGIGQNPAVYALDAKTGATIWKTPVNNQIMTTPIVVHGEVFVGSGNHNYPISHVPQYGTDIIRGNGANAIYALSAKTGQIIWERKTAGENMPTFVYKNNTLYIANGSDEVLALNATTGQTIWRLPIGSYVSMSSPELSGNLLYFGGAHPFAMYAVNIQTHKIQWMHPFSHPLGGSDDVSPAVYGNSVYADVVVARNGQPHEIFYAFNAQNGHIEWEFDEGTGPIPEGPHGGPRDETVAPLVYNNTVYVGSPLNNVLYALNAQTGQLLWKDHLTGTLMQSPIAYNGVLYVGDTTGKFWAINASTGKQLGYRQFKGPFMPSSPVLVGQTIFTGTRLGQFMAIPLSSIR</sequence>
<evidence type="ECO:0000313" key="3">
    <source>
        <dbReference type="Proteomes" id="UP000192660"/>
    </source>
</evidence>
<dbReference type="InterPro" id="IPR002372">
    <property type="entry name" value="PQQ_rpt_dom"/>
</dbReference>
<reference evidence="3" key="1">
    <citation type="submission" date="2017-04" db="EMBL/GenBank/DDBJ databases">
        <authorList>
            <person name="Varghese N."/>
            <person name="Submissions S."/>
        </authorList>
    </citation>
    <scope>NUCLEOTIDE SEQUENCE [LARGE SCALE GENOMIC DNA]</scope>
    <source>
        <strain evidence="3">DSM 9293</strain>
    </source>
</reference>
<organism evidence="2 3">
    <name type="scientific">Sulfobacillus thermosulfidooxidans (strain DSM 9293 / VKM B-1269 / AT-1)</name>
    <dbReference type="NCBI Taxonomy" id="929705"/>
    <lineage>
        <taxon>Bacteria</taxon>
        <taxon>Bacillati</taxon>
        <taxon>Bacillota</taxon>
        <taxon>Clostridia</taxon>
        <taxon>Eubacteriales</taxon>
        <taxon>Clostridiales Family XVII. Incertae Sedis</taxon>
        <taxon>Sulfobacillus</taxon>
    </lineage>
</organism>
<dbReference type="Gene3D" id="2.40.10.480">
    <property type="match status" value="1"/>
</dbReference>